<feature type="domain" description="Beta-lactamase-related" evidence="1">
    <location>
        <begin position="5"/>
        <end position="351"/>
    </location>
</feature>
<dbReference type="PANTHER" id="PTHR43283:SF3">
    <property type="entry name" value="BETA-LACTAMASE FAMILY PROTEIN (AFU_ORTHOLOGUE AFUA_5G07500)"/>
    <property type="match status" value="1"/>
</dbReference>
<dbReference type="Gene3D" id="3.40.710.10">
    <property type="entry name" value="DD-peptidase/beta-lactamase superfamily"/>
    <property type="match status" value="1"/>
</dbReference>
<dbReference type="SUPFAM" id="SSF56601">
    <property type="entry name" value="beta-lactamase/transpeptidase-like"/>
    <property type="match status" value="1"/>
</dbReference>
<comment type="caution">
    <text evidence="2">The sequence shown here is derived from an EMBL/GenBank/DDBJ whole genome shotgun (WGS) entry which is preliminary data.</text>
</comment>
<proteinExistence type="predicted"/>
<sequence length="383" mass="40850">MADLEDMLRPFVDAGDIPGLVALVALGDDVEVVTLGTQGSSGVPMARDSIFRAASITKPLTAALTMTLVEDGLVDLDGPVDELLPELAEPRVLRTLQSPLDDTVVCERPITARHLLTGTAGHGFCTWESPVVPLLMEQLHQADDDVHAVPAPDEWMRRLSRIPLIHQPGDGWTYNASYDVLGVLVARAARQDLADVMAERLLEPLGMTDTGFHLREGSGDRLTTMYGTDDDGALRVRDEPDGSLTRPPAFASGSGGLLTTADDWLAFGRMLLADGGGLLSPESVRLMTTDHTTPQHREMGGFFLDGQGWGFGGGVDTALVDPWNVVGRYGWVGGTGTSAYVHPDGTVAVLLTQVVVGSPGIEDLMKAFWTFTRTAGDRPPTGA</sequence>
<dbReference type="Pfam" id="PF00144">
    <property type="entry name" value="Beta-lactamase"/>
    <property type="match status" value="1"/>
</dbReference>
<protein>
    <submittedName>
        <fullName evidence="2">Beta-lactamase family protein</fullName>
    </submittedName>
</protein>
<dbReference type="PANTHER" id="PTHR43283">
    <property type="entry name" value="BETA-LACTAMASE-RELATED"/>
    <property type="match status" value="1"/>
</dbReference>
<evidence type="ECO:0000259" key="1">
    <source>
        <dbReference type="Pfam" id="PF00144"/>
    </source>
</evidence>
<organism evidence="2 3">
    <name type="scientific">Nocardioides pinisoli</name>
    <dbReference type="NCBI Taxonomy" id="2950279"/>
    <lineage>
        <taxon>Bacteria</taxon>
        <taxon>Bacillati</taxon>
        <taxon>Actinomycetota</taxon>
        <taxon>Actinomycetes</taxon>
        <taxon>Propionibacteriales</taxon>
        <taxon>Nocardioidaceae</taxon>
        <taxon>Nocardioides</taxon>
    </lineage>
</organism>
<dbReference type="RefSeq" id="WP_254182323.1">
    <property type="nucleotide sequence ID" value="NZ_JANARS010000006.1"/>
</dbReference>
<name>A0ABT1L1J2_9ACTN</name>
<gene>
    <name evidence="2" type="ORF">NCI01_15095</name>
</gene>
<reference evidence="2 3" key="1">
    <citation type="submission" date="2022-06" db="EMBL/GenBank/DDBJ databases">
        <authorList>
            <person name="So Y."/>
        </authorList>
    </citation>
    <scope>NUCLEOTIDE SEQUENCE [LARGE SCALE GENOMIC DNA]</scope>
    <source>
        <strain evidence="2 3">STR3</strain>
    </source>
</reference>
<dbReference type="InterPro" id="IPR001466">
    <property type="entry name" value="Beta-lactam-related"/>
</dbReference>
<evidence type="ECO:0000313" key="2">
    <source>
        <dbReference type="EMBL" id="MCP3423128.1"/>
    </source>
</evidence>
<dbReference type="InterPro" id="IPR012338">
    <property type="entry name" value="Beta-lactam/transpept-like"/>
</dbReference>
<keyword evidence="3" id="KW-1185">Reference proteome</keyword>
<dbReference type="EMBL" id="JANARS010000006">
    <property type="protein sequence ID" value="MCP3423128.1"/>
    <property type="molecule type" value="Genomic_DNA"/>
</dbReference>
<accession>A0ABT1L1J2</accession>
<evidence type="ECO:0000313" key="3">
    <source>
        <dbReference type="Proteomes" id="UP001204524"/>
    </source>
</evidence>
<dbReference type="Proteomes" id="UP001204524">
    <property type="component" value="Unassembled WGS sequence"/>
</dbReference>
<dbReference type="InterPro" id="IPR050789">
    <property type="entry name" value="Diverse_Enzym_Activities"/>
</dbReference>